<accession>A0A3M9MY46</accession>
<dbReference type="Proteomes" id="UP000272117">
    <property type="component" value="Unassembled WGS sequence"/>
</dbReference>
<comment type="caution">
    <text evidence="1">The sequence shown here is derived from an EMBL/GenBank/DDBJ whole genome shotgun (WGS) entry which is preliminary data.</text>
</comment>
<evidence type="ECO:0000313" key="2">
    <source>
        <dbReference type="Proteomes" id="UP000272117"/>
    </source>
</evidence>
<proteinExistence type="predicted"/>
<evidence type="ECO:0000313" key="1">
    <source>
        <dbReference type="EMBL" id="RNI30472.1"/>
    </source>
</evidence>
<organism evidence="1 2">
    <name type="scientific">Rufibacter latericius</name>
    <dbReference type="NCBI Taxonomy" id="2487040"/>
    <lineage>
        <taxon>Bacteria</taxon>
        <taxon>Pseudomonadati</taxon>
        <taxon>Bacteroidota</taxon>
        <taxon>Cytophagia</taxon>
        <taxon>Cytophagales</taxon>
        <taxon>Hymenobacteraceae</taxon>
        <taxon>Rufibacter</taxon>
    </lineage>
</organism>
<reference evidence="1 2" key="1">
    <citation type="submission" date="2018-11" db="EMBL/GenBank/DDBJ databases">
        <title>Rufibacter latericius sp. nov., isolated from water in Baiyang Lake.</title>
        <authorList>
            <person name="Yang Y."/>
        </authorList>
    </citation>
    <scope>NUCLEOTIDE SEQUENCE [LARGE SCALE GENOMIC DNA]</scope>
    <source>
        <strain evidence="1 2">R-22-1c-1</strain>
    </source>
</reference>
<keyword evidence="2" id="KW-1185">Reference proteome</keyword>
<sequence>MLIQVFSKLMIVLDYQANKSYIAQVLCINREKPKMQCHGKCYLKKNLKKAEQTETPSSNKQTKQSSDLILFYQPFTRITHLYLKEQPFLISSLTAGIPAGVRYIIFHPPQKAA</sequence>
<dbReference type="EMBL" id="RJJD01000002">
    <property type="protein sequence ID" value="RNI30472.1"/>
    <property type="molecule type" value="Genomic_DNA"/>
</dbReference>
<protein>
    <submittedName>
        <fullName evidence="1">Uncharacterized protein</fullName>
    </submittedName>
</protein>
<name>A0A3M9MY46_9BACT</name>
<gene>
    <name evidence="1" type="ORF">EFB08_04215</name>
</gene>
<dbReference type="AlphaFoldDB" id="A0A3M9MY46"/>